<dbReference type="Pfam" id="PF06722">
    <property type="entry name" value="EryCIII-like_C"/>
    <property type="match status" value="1"/>
</dbReference>
<keyword evidence="2" id="KW-0808">Transferase</keyword>
<feature type="non-terminal residue" evidence="5">
    <location>
        <position position="415"/>
    </location>
</feature>
<dbReference type="NCBIfam" id="TIGR01426">
    <property type="entry name" value="MGT"/>
    <property type="match status" value="1"/>
</dbReference>
<dbReference type="Gene3D" id="3.40.50.2000">
    <property type="entry name" value="Glycogen Phosphorylase B"/>
    <property type="match status" value="2"/>
</dbReference>
<dbReference type="InterPro" id="IPR010610">
    <property type="entry name" value="EryCIII-like_C"/>
</dbReference>
<protein>
    <recommendedName>
        <fullName evidence="4">Erythromycin biosynthesis protein CIII-like C-terminal domain-containing protein</fullName>
    </recommendedName>
</protein>
<sequence length="415" mass="43496">MRLLFVVLTGDGHIIPTLPLVRELVERGHVVQYATGAENADAVRRSGADWVALPPLPPFAPPSRIGPEVLAVWLRHYFAALSATYPVLVAHCAAARPDGVVYDATNWPARLAARRAGVPAVRCLPHLASDGSFSMGDRMTAGLGEGDPALAADCARFSAAHGVDLDVAGTLDVPEDLNLVFVPRRFQPGGDGFDERFRFLGPTAADRPGDFAPRDPGAPLVYVSLGSLLTDVAFYRTCAAALGDGPWQVAMAVGGTDRADLGPLPPTVEVRPRYPQPAVLRHAAAFVTHAGMNSTMEALRAGVPLVAVPRTPEQVVNAERVEQLGLGVHLSPDGLTARALRDAVAGVVDDPAVRANLAAMRDEIAAAGGAARGADEIERHLSPTAARGRTPRPMPPEPGGPARGRPLSGALRRAG</sequence>
<dbReference type="Proteomes" id="UP000671828">
    <property type="component" value="Chromosome"/>
</dbReference>
<feature type="domain" description="Erythromycin biosynthesis protein CIII-like C-terminal" evidence="4">
    <location>
        <begin position="249"/>
        <end position="367"/>
    </location>
</feature>
<dbReference type="GO" id="GO:0008194">
    <property type="term" value="F:UDP-glycosyltransferase activity"/>
    <property type="evidence" value="ECO:0007669"/>
    <property type="project" value="InterPro"/>
</dbReference>
<evidence type="ECO:0000313" key="6">
    <source>
        <dbReference type="Proteomes" id="UP000671828"/>
    </source>
</evidence>
<evidence type="ECO:0000259" key="4">
    <source>
        <dbReference type="Pfam" id="PF06722"/>
    </source>
</evidence>
<dbReference type="InterPro" id="IPR002213">
    <property type="entry name" value="UDP_glucos_trans"/>
</dbReference>
<dbReference type="InterPro" id="IPR006326">
    <property type="entry name" value="UDPGT_MGT-like"/>
</dbReference>
<dbReference type="PANTHER" id="PTHR48050:SF13">
    <property type="entry name" value="STEROL 3-BETA-GLUCOSYLTRANSFERASE UGT80A2"/>
    <property type="match status" value="1"/>
</dbReference>
<reference evidence="5" key="1">
    <citation type="submission" date="2021-04" db="EMBL/GenBank/DDBJ databases">
        <title>Saccharothrix algeriensis WGS.</title>
        <authorList>
            <person name="Stuskova K."/>
            <person name="Hakalova E."/>
            <person name="Tebbal A.B."/>
            <person name="Eichmeier A."/>
        </authorList>
    </citation>
    <scope>NUCLEOTIDE SEQUENCE</scope>
    <source>
        <strain evidence="5">NRRL B-24137</strain>
    </source>
</reference>
<dbReference type="EMBL" id="CP072788">
    <property type="protein sequence ID" value="QTR04159.1"/>
    <property type="molecule type" value="Genomic_DNA"/>
</dbReference>
<dbReference type="InterPro" id="IPR050426">
    <property type="entry name" value="Glycosyltransferase_28"/>
</dbReference>
<dbReference type="FunFam" id="3.40.50.2000:FF:000072">
    <property type="entry name" value="Glycosyl transferase"/>
    <property type="match status" value="1"/>
</dbReference>
<dbReference type="GO" id="GO:0016758">
    <property type="term" value="F:hexosyltransferase activity"/>
    <property type="evidence" value="ECO:0007669"/>
    <property type="project" value="InterPro"/>
</dbReference>
<evidence type="ECO:0000313" key="5">
    <source>
        <dbReference type="EMBL" id="QTR04159.1"/>
    </source>
</evidence>
<dbReference type="AlphaFoldDB" id="A0A8T8I0J0"/>
<evidence type="ECO:0000256" key="2">
    <source>
        <dbReference type="ARBA" id="ARBA00022679"/>
    </source>
</evidence>
<evidence type="ECO:0000256" key="1">
    <source>
        <dbReference type="ARBA" id="ARBA00009995"/>
    </source>
</evidence>
<proteinExistence type="inferred from homology"/>
<dbReference type="CDD" id="cd03784">
    <property type="entry name" value="GT1_Gtf-like"/>
    <property type="match status" value="1"/>
</dbReference>
<gene>
    <name evidence="5" type="ORF">J7S33_04090</name>
</gene>
<evidence type="ECO:0000256" key="3">
    <source>
        <dbReference type="SAM" id="MobiDB-lite"/>
    </source>
</evidence>
<dbReference type="GO" id="GO:0017000">
    <property type="term" value="P:antibiotic biosynthetic process"/>
    <property type="evidence" value="ECO:0007669"/>
    <property type="project" value="UniProtKB-ARBA"/>
</dbReference>
<organism evidence="5 6">
    <name type="scientific">Saccharothrix algeriensis</name>
    <dbReference type="NCBI Taxonomy" id="173560"/>
    <lineage>
        <taxon>Bacteria</taxon>
        <taxon>Bacillati</taxon>
        <taxon>Actinomycetota</taxon>
        <taxon>Actinomycetes</taxon>
        <taxon>Pseudonocardiales</taxon>
        <taxon>Pseudonocardiaceae</taxon>
        <taxon>Saccharothrix</taxon>
    </lineage>
</organism>
<name>A0A8T8I0J0_9PSEU</name>
<dbReference type="PANTHER" id="PTHR48050">
    <property type="entry name" value="STEROL 3-BETA-GLUCOSYLTRANSFERASE"/>
    <property type="match status" value="1"/>
</dbReference>
<comment type="similarity">
    <text evidence="1">Belongs to the UDP-glycosyltransferase family.</text>
</comment>
<accession>A0A8T8I0J0</accession>
<feature type="region of interest" description="Disordered" evidence="3">
    <location>
        <begin position="369"/>
        <end position="415"/>
    </location>
</feature>
<dbReference type="SUPFAM" id="SSF53756">
    <property type="entry name" value="UDP-Glycosyltransferase/glycogen phosphorylase"/>
    <property type="match status" value="1"/>
</dbReference>